<reference evidence="1 2" key="1">
    <citation type="submission" date="2019-08" db="EMBL/GenBank/DDBJ databases">
        <title>Whole genome of Aphis craccivora.</title>
        <authorList>
            <person name="Voronova N.V."/>
            <person name="Shulinski R.S."/>
            <person name="Bandarenka Y.V."/>
            <person name="Zhorov D.G."/>
            <person name="Warner D."/>
        </authorList>
    </citation>
    <scope>NUCLEOTIDE SEQUENCE [LARGE SCALE GENOMIC DNA]</scope>
    <source>
        <strain evidence="1">180601</strain>
        <tissue evidence="1">Whole Body</tissue>
    </source>
</reference>
<dbReference type="EMBL" id="VUJU01008056">
    <property type="protein sequence ID" value="KAF0736132.1"/>
    <property type="molecule type" value="Genomic_DNA"/>
</dbReference>
<dbReference type="OrthoDB" id="6571700at2759"/>
<evidence type="ECO:0000313" key="1">
    <source>
        <dbReference type="EMBL" id="KAF0736132.1"/>
    </source>
</evidence>
<name>A0A6G0X839_APHCR</name>
<keyword evidence="2" id="KW-1185">Reference proteome</keyword>
<gene>
    <name evidence="1" type="ORF">FWK35_00028720</name>
</gene>
<sequence>MAVEDSKYRFVYIDIGSYGKDCDSAVFKRSSLWKSIENYEQQLPEAKSLPGIDSPKLPYFFIGDEAFAFLSLYNSKPLSHNTGHSCMRVIKNSTSNSAII</sequence>
<dbReference type="AlphaFoldDB" id="A0A6G0X839"/>
<protein>
    <submittedName>
        <fullName evidence="1">Protein ANTAGONIST OF LIKE HETEROCHROMATIN PROTEIN 1-like</fullName>
    </submittedName>
</protein>
<organism evidence="1 2">
    <name type="scientific">Aphis craccivora</name>
    <name type="common">Cowpea aphid</name>
    <dbReference type="NCBI Taxonomy" id="307492"/>
    <lineage>
        <taxon>Eukaryota</taxon>
        <taxon>Metazoa</taxon>
        <taxon>Ecdysozoa</taxon>
        <taxon>Arthropoda</taxon>
        <taxon>Hexapoda</taxon>
        <taxon>Insecta</taxon>
        <taxon>Pterygota</taxon>
        <taxon>Neoptera</taxon>
        <taxon>Paraneoptera</taxon>
        <taxon>Hemiptera</taxon>
        <taxon>Sternorrhyncha</taxon>
        <taxon>Aphidomorpha</taxon>
        <taxon>Aphidoidea</taxon>
        <taxon>Aphididae</taxon>
        <taxon>Aphidini</taxon>
        <taxon>Aphis</taxon>
        <taxon>Aphis</taxon>
    </lineage>
</organism>
<proteinExistence type="predicted"/>
<accession>A0A6G0X839</accession>
<evidence type="ECO:0000313" key="2">
    <source>
        <dbReference type="Proteomes" id="UP000478052"/>
    </source>
</evidence>
<comment type="caution">
    <text evidence="1">The sequence shown here is derived from an EMBL/GenBank/DDBJ whole genome shotgun (WGS) entry which is preliminary data.</text>
</comment>
<dbReference type="Proteomes" id="UP000478052">
    <property type="component" value="Unassembled WGS sequence"/>
</dbReference>